<evidence type="ECO:0000256" key="2">
    <source>
        <dbReference type="ARBA" id="ARBA00022759"/>
    </source>
</evidence>
<dbReference type="InterPro" id="IPR036237">
    <property type="entry name" value="Xyl_isomerase-like_sf"/>
</dbReference>
<dbReference type="PANTHER" id="PTHR31290:SF5">
    <property type="entry name" value="UV-DAMAGE ENDONUCLEASE"/>
    <property type="match status" value="1"/>
</dbReference>
<protein>
    <submittedName>
        <fullName evidence="7">UV DNA damage repair endonuclease UvsE</fullName>
    </submittedName>
</protein>
<evidence type="ECO:0000256" key="5">
    <source>
        <dbReference type="ARBA" id="ARBA00022801"/>
    </source>
</evidence>
<keyword evidence="5" id="KW-0378">Hydrolase</keyword>
<dbReference type="AlphaFoldDB" id="A0AAU7UFM9"/>
<proteinExistence type="predicted"/>
<organism evidence="7">
    <name type="scientific">Deinococcus sonorensis KR-87</name>
    <dbReference type="NCBI Taxonomy" id="694439"/>
    <lineage>
        <taxon>Bacteria</taxon>
        <taxon>Thermotogati</taxon>
        <taxon>Deinococcota</taxon>
        <taxon>Deinococci</taxon>
        <taxon>Deinococcales</taxon>
        <taxon>Deinococcaceae</taxon>
        <taxon>Deinococcus</taxon>
    </lineage>
</organism>
<keyword evidence="1" id="KW-0540">Nuclease</keyword>
<dbReference type="EMBL" id="CP158299">
    <property type="protein sequence ID" value="XBV87094.1"/>
    <property type="molecule type" value="Genomic_DNA"/>
</dbReference>
<dbReference type="Gene3D" id="3.20.20.150">
    <property type="entry name" value="Divalent-metal-dependent TIM barrel enzymes"/>
    <property type="match status" value="1"/>
</dbReference>
<dbReference type="PANTHER" id="PTHR31290">
    <property type="entry name" value="UV-DAMAGE ENDONUCLEASE"/>
    <property type="match status" value="1"/>
</dbReference>
<evidence type="ECO:0000256" key="1">
    <source>
        <dbReference type="ARBA" id="ARBA00022722"/>
    </source>
</evidence>
<keyword evidence="2 7" id="KW-0255">Endonuclease</keyword>
<evidence type="ECO:0000313" key="7">
    <source>
        <dbReference type="EMBL" id="XBV87094.1"/>
    </source>
</evidence>
<keyword evidence="6" id="KW-0234">DNA repair</keyword>
<dbReference type="NCBIfam" id="TIGR00629">
    <property type="entry name" value="uvde"/>
    <property type="match status" value="1"/>
</dbReference>
<sequence length="305" mass="33935">MTTSPQLGLVCITVGPEVRFRTITLTRYRQFPEPERAAVLEALYRDNIARMAAAADYCAAHDIRLYRMSAALFPMSDLPDDDTGLRVLEALAPELLAAGQRFNEAGVRVLIHPDQFIVLSSERDEVVERGVYALKVHGRVMDLLGLERSSWNGLILHGGKGGRAEALTHTIQTLPPEVRSRLLLENDERAYGPEDLLPVCEATGVPLVFDAHHHVVRARLTSLDDPEVRDWVLRARATWTPPEWQVVHLSNGIEGPQDRRHSHLISTFPEAYQDVPWIEVEAKGKEEAIAALRAGTAEGPVRATL</sequence>
<dbReference type="KEGG" id="dsc:ABOD76_12560"/>
<dbReference type="GO" id="GO:0004519">
    <property type="term" value="F:endonuclease activity"/>
    <property type="evidence" value="ECO:0007669"/>
    <property type="project" value="UniProtKB-KW"/>
</dbReference>
<dbReference type="SUPFAM" id="SSF51658">
    <property type="entry name" value="Xylose isomerase-like"/>
    <property type="match status" value="2"/>
</dbReference>
<reference evidence="7" key="1">
    <citation type="submission" date="2024-06" db="EMBL/GenBank/DDBJ databases">
        <title>Draft Genome Sequence of Deinococcus sonorensis Type Strain KR-87, a Biofilm Producing Representative of the Genus Deinococcus.</title>
        <authorList>
            <person name="Boren L.S."/>
            <person name="Grosso R.A."/>
            <person name="Hugenberg-Cox A.N."/>
            <person name="Hill J.T.E."/>
            <person name="Albert C.M."/>
            <person name="Tuohy J.M."/>
        </authorList>
    </citation>
    <scope>NUCLEOTIDE SEQUENCE</scope>
    <source>
        <strain evidence="7">KR-87</strain>
    </source>
</reference>
<keyword evidence="4" id="KW-0228">DNA excision</keyword>
<dbReference type="Pfam" id="PF03851">
    <property type="entry name" value="UvdE"/>
    <property type="match status" value="1"/>
</dbReference>
<accession>A0AAU7UFM9</accession>
<dbReference type="GO" id="GO:0016787">
    <property type="term" value="F:hydrolase activity"/>
    <property type="evidence" value="ECO:0007669"/>
    <property type="project" value="UniProtKB-KW"/>
</dbReference>
<evidence type="ECO:0000256" key="3">
    <source>
        <dbReference type="ARBA" id="ARBA00022763"/>
    </source>
</evidence>
<evidence type="ECO:0000256" key="4">
    <source>
        <dbReference type="ARBA" id="ARBA00022769"/>
    </source>
</evidence>
<name>A0AAU7UFM9_9DEIO</name>
<keyword evidence="3" id="KW-0227">DNA damage</keyword>
<evidence type="ECO:0000256" key="6">
    <source>
        <dbReference type="ARBA" id="ARBA00023204"/>
    </source>
</evidence>
<dbReference type="GO" id="GO:0006289">
    <property type="term" value="P:nucleotide-excision repair"/>
    <property type="evidence" value="ECO:0007669"/>
    <property type="project" value="InterPro"/>
</dbReference>
<dbReference type="InterPro" id="IPR004601">
    <property type="entry name" value="UvdE"/>
</dbReference>
<dbReference type="RefSeq" id="WP_350245207.1">
    <property type="nucleotide sequence ID" value="NZ_CP158299.1"/>
</dbReference>
<gene>
    <name evidence="7" type="primary">uvsE</name>
    <name evidence="7" type="ORF">ABOD76_12560</name>
</gene>
<dbReference type="NCBIfam" id="NF002640">
    <property type="entry name" value="PRK02308.1-4"/>
    <property type="match status" value="1"/>
</dbReference>
<dbReference type="GO" id="GO:0009411">
    <property type="term" value="P:response to UV"/>
    <property type="evidence" value="ECO:0007669"/>
    <property type="project" value="InterPro"/>
</dbReference>